<dbReference type="PANTHER" id="PTHR34072">
    <property type="entry name" value="ENZYMATIC POLYPROTEIN-RELATED"/>
    <property type="match status" value="1"/>
</dbReference>
<dbReference type="InterPro" id="IPR021109">
    <property type="entry name" value="Peptidase_aspartic_dom_sf"/>
</dbReference>
<dbReference type="Proteomes" id="UP000765509">
    <property type="component" value="Unassembled WGS sequence"/>
</dbReference>
<dbReference type="SUPFAM" id="SSF56672">
    <property type="entry name" value="DNA/RNA polymerases"/>
    <property type="match status" value="1"/>
</dbReference>
<dbReference type="InterPro" id="IPR041577">
    <property type="entry name" value="RT_RNaseH_2"/>
</dbReference>
<evidence type="ECO:0000313" key="2">
    <source>
        <dbReference type="EMBL" id="MBW0574400.1"/>
    </source>
</evidence>
<protein>
    <recommendedName>
        <fullName evidence="1">Reverse transcriptase/retrotransposon-derived protein RNase H-like domain-containing protein</fullName>
    </recommendedName>
</protein>
<comment type="caution">
    <text evidence="2">The sequence shown here is derived from an EMBL/GenBank/DDBJ whole genome shotgun (WGS) entry which is preliminary data.</text>
</comment>
<proteinExistence type="predicted"/>
<dbReference type="Pfam" id="PF17919">
    <property type="entry name" value="RT_RNaseH_2"/>
    <property type="match status" value="1"/>
</dbReference>
<name>A0A9Q3PV72_9BASI</name>
<dbReference type="EMBL" id="AVOT02094121">
    <property type="protein sequence ID" value="MBW0574400.1"/>
    <property type="molecule type" value="Genomic_DNA"/>
</dbReference>
<evidence type="ECO:0000259" key="1">
    <source>
        <dbReference type="Pfam" id="PF17919"/>
    </source>
</evidence>
<dbReference type="OrthoDB" id="128646at2759"/>
<accession>A0A9Q3PV72</accession>
<dbReference type="PANTHER" id="PTHR34072:SF52">
    <property type="entry name" value="RIBONUCLEASE H"/>
    <property type="match status" value="1"/>
</dbReference>
<organism evidence="2 3">
    <name type="scientific">Austropuccinia psidii MF-1</name>
    <dbReference type="NCBI Taxonomy" id="1389203"/>
    <lineage>
        <taxon>Eukaryota</taxon>
        <taxon>Fungi</taxon>
        <taxon>Dikarya</taxon>
        <taxon>Basidiomycota</taxon>
        <taxon>Pucciniomycotina</taxon>
        <taxon>Pucciniomycetes</taxon>
        <taxon>Pucciniales</taxon>
        <taxon>Sphaerophragmiaceae</taxon>
        <taxon>Austropuccinia</taxon>
    </lineage>
</organism>
<feature type="domain" description="Reverse transcriptase/retrotransposon-derived protein RNase H-like" evidence="1">
    <location>
        <begin position="200"/>
        <end position="291"/>
    </location>
</feature>
<reference evidence="2" key="1">
    <citation type="submission" date="2021-03" db="EMBL/GenBank/DDBJ databases">
        <title>Draft genome sequence of rust myrtle Austropuccinia psidii MF-1, a brazilian biotype.</title>
        <authorList>
            <person name="Quecine M.C."/>
            <person name="Pachon D.M.R."/>
            <person name="Bonatelli M.L."/>
            <person name="Correr F.H."/>
            <person name="Franceschini L.M."/>
            <person name="Leite T.F."/>
            <person name="Margarido G.R.A."/>
            <person name="Almeida C.A."/>
            <person name="Ferrarezi J.A."/>
            <person name="Labate C.A."/>
        </authorList>
    </citation>
    <scope>NUCLEOTIDE SEQUENCE</scope>
    <source>
        <strain evidence="2">MF-1</strain>
    </source>
</reference>
<dbReference type="AlphaFoldDB" id="A0A9Q3PV72"/>
<evidence type="ECO:0000313" key="3">
    <source>
        <dbReference type="Proteomes" id="UP000765509"/>
    </source>
</evidence>
<sequence length="309" mass="35222">MVELPSFPKFEWNFLVIDTPKGEDLILGFNFINHFNTSIDWRKGMITFNSDHKDYYDPFKSFSNDFSSSKSCSALVGDSRTPSFPYSFHIPSLHSHQSFLSSRNEVFKEIQDVGEDFSSSSLHLFFGIMYLTPLSYHDSLKELWDEEQEPQEIETLMNFVPSSYQQYLDVFSKVKAEKLPPHTCDHHIKLQGSLPPETLRQSHQLKEAFIAAPILSHFSPSLPTILETDASDYALGAIMSQVSDSGKHPIVFDSCKPLPAELNDEVQQKELLGIVWPLKNWRAFLLSLSSSFEVLTNDSSLQYCQGQSM</sequence>
<dbReference type="Gene3D" id="2.40.70.10">
    <property type="entry name" value="Acid Proteases"/>
    <property type="match status" value="1"/>
</dbReference>
<dbReference type="InterPro" id="IPR043502">
    <property type="entry name" value="DNA/RNA_pol_sf"/>
</dbReference>
<keyword evidence="3" id="KW-1185">Reference proteome</keyword>
<gene>
    <name evidence="2" type="ORF">O181_114115</name>
</gene>